<dbReference type="Pfam" id="PF04734">
    <property type="entry name" value="Ceramidase_alk"/>
    <property type="match status" value="1"/>
</dbReference>
<feature type="chain" id="PRO_5039679481" evidence="1">
    <location>
        <begin position="20"/>
        <end position="457"/>
    </location>
</feature>
<keyword evidence="1" id="KW-0732">Signal</keyword>
<organism evidence="3 4">
    <name type="scientific">Dyadobacter pollutisoli</name>
    <dbReference type="NCBI Taxonomy" id="2910158"/>
    <lineage>
        <taxon>Bacteria</taxon>
        <taxon>Pseudomonadati</taxon>
        <taxon>Bacteroidota</taxon>
        <taxon>Cytophagia</taxon>
        <taxon>Cytophagales</taxon>
        <taxon>Spirosomataceae</taxon>
        <taxon>Dyadobacter</taxon>
    </lineage>
</organism>
<dbReference type="Proteomes" id="UP001164653">
    <property type="component" value="Chromosome"/>
</dbReference>
<dbReference type="KEGG" id="dpf:ON006_29090"/>
<evidence type="ECO:0000313" key="3">
    <source>
        <dbReference type="EMBL" id="WAC11776.1"/>
    </source>
</evidence>
<evidence type="ECO:0000313" key="4">
    <source>
        <dbReference type="Proteomes" id="UP001164653"/>
    </source>
</evidence>
<accession>A0A9E8SLG2</accession>
<sequence length="457" mass="49785">MRVFVLILLALLHFLPASAQTKGWKAGVAKVAITPQDPMWMAGFASRTHAADGKLHDLWAKALALEDADGKQAVMITTDLLGFPKKLSDDIRAQIFTKYKLSKAQIILNSSHTHSGPVLGTALSDIYPLNADEQKKIDTYTTKLAEQIVAVTGDALKALQPATLHSQNGVARFQVNRRNNDAATLERLTEITGPGDAAVPVLKVADQKGKLLAIAFGYACHPTVLDIYKWSGDYPGFAQIELEKLYPGAVALFFQGAGADQNPLPRHTVPLAIQYGKTLAAAVERVLSEEMKPLEAKLNTAYTEINLSLTTAPTKVQLAAMAEKTTGYQQRWATRMIDLINKGEKFATSYPFPLQVWKLGDQPIMTLGGELVVDYAINIKKIFGQETFVMGYSNDVMTYIPSTTILREGGYEGEVAAIVYGLPATWASDVEIEILNGIVQLAKQAGVTKPESRVIKN</sequence>
<evidence type="ECO:0000256" key="1">
    <source>
        <dbReference type="SAM" id="SignalP"/>
    </source>
</evidence>
<gene>
    <name evidence="3" type="ORF">ON006_29090</name>
</gene>
<protein>
    <submittedName>
        <fullName evidence="3">Neutral/alkaline non-lysosomal ceramidase N-terminal domain-containing protein</fullName>
    </submittedName>
</protein>
<feature type="signal peptide" evidence="1">
    <location>
        <begin position="1"/>
        <end position="19"/>
    </location>
</feature>
<proteinExistence type="predicted"/>
<dbReference type="EMBL" id="CP112998">
    <property type="protein sequence ID" value="WAC11776.1"/>
    <property type="molecule type" value="Genomic_DNA"/>
</dbReference>
<dbReference type="RefSeq" id="WP_244821689.1">
    <property type="nucleotide sequence ID" value="NZ_CP112998.1"/>
</dbReference>
<dbReference type="AlphaFoldDB" id="A0A9E8SLG2"/>
<dbReference type="InterPro" id="IPR031329">
    <property type="entry name" value="NEUT/ALK_ceramidase_N"/>
</dbReference>
<keyword evidence="4" id="KW-1185">Reference proteome</keyword>
<name>A0A9E8SLG2_9BACT</name>
<reference evidence="3" key="1">
    <citation type="submission" date="2022-11" db="EMBL/GenBank/DDBJ databases">
        <title>Dyadobacter pollutisoli sp. nov., isolated from plastic dumped soil.</title>
        <authorList>
            <person name="Kim J.M."/>
            <person name="Kim K.R."/>
            <person name="Lee J.K."/>
            <person name="Hao L."/>
            <person name="Jeon C.O."/>
        </authorList>
    </citation>
    <scope>NUCLEOTIDE SEQUENCE</scope>
    <source>
        <strain evidence="3">U1</strain>
    </source>
</reference>
<evidence type="ECO:0000259" key="2">
    <source>
        <dbReference type="Pfam" id="PF04734"/>
    </source>
</evidence>
<feature type="domain" description="Neutral/alkaline non-lysosomal ceramidase N-terminal" evidence="2">
    <location>
        <begin position="26"/>
        <end position="245"/>
    </location>
</feature>